<accession>A0A921ZIW2</accession>
<feature type="transmembrane region" description="Helical" evidence="8">
    <location>
        <begin position="76"/>
        <end position="94"/>
    </location>
</feature>
<evidence type="ECO:0000313" key="10">
    <source>
        <dbReference type="Proteomes" id="UP000791440"/>
    </source>
</evidence>
<dbReference type="AlphaFoldDB" id="A0A921ZIW2"/>
<keyword evidence="3" id="KW-0808">Transferase</keyword>
<name>A0A921ZIW2_MANSE</name>
<organism evidence="9 10">
    <name type="scientific">Manduca sexta</name>
    <name type="common">Tobacco hawkmoth</name>
    <name type="synonym">Tobacco hornworm</name>
    <dbReference type="NCBI Taxonomy" id="7130"/>
    <lineage>
        <taxon>Eukaryota</taxon>
        <taxon>Metazoa</taxon>
        <taxon>Ecdysozoa</taxon>
        <taxon>Arthropoda</taxon>
        <taxon>Hexapoda</taxon>
        <taxon>Insecta</taxon>
        <taxon>Pterygota</taxon>
        <taxon>Neoptera</taxon>
        <taxon>Endopterygota</taxon>
        <taxon>Lepidoptera</taxon>
        <taxon>Glossata</taxon>
        <taxon>Ditrysia</taxon>
        <taxon>Bombycoidea</taxon>
        <taxon>Sphingidae</taxon>
        <taxon>Sphinginae</taxon>
        <taxon>Sphingini</taxon>
        <taxon>Manduca</taxon>
    </lineage>
</organism>
<dbReference type="Pfam" id="PF01124">
    <property type="entry name" value="MAPEG"/>
    <property type="match status" value="1"/>
</dbReference>
<proteinExistence type="inferred from homology"/>
<keyword evidence="10" id="KW-1185">Reference proteome</keyword>
<dbReference type="Proteomes" id="UP000791440">
    <property type="component" value="Unassembled WGS sequence"/>
</dbReference>
<evidence type="ECO:0000313" key="9">
    <source>
        <dbReference type="EMBL" id="KAG6458654.1"/>
    </source>
</evidence>
<evidence type="ECO:0008006" key="11">
    <source>
        <dbReference type="Google" id="ProtNLM"/>
    </source>
</evidence>
<dbReference type="PANTHER" id="PTHR10689:SF6">
    <property type="entry name" value="MICROSOMAL GLUTATHIONE S-TRANSFERASE 1"/>
    <property type="match status" value="1"/>
</dbReference>
<keyword evidence="7 8" id="KW-0472">Membrane</keyword>
<protein>
    <recommendedName>
        <fullName evidence="11">Glutathione transferase</fullName>
    </recommendedName>
</protein>
<evidence type="ECO:0000256" key="4">
    <source>
        <dbReference type="ARBA" id="ARBA00022692"/>
    </source>
</evidence>
<dbReference type="InterPro" id="IPR001129">
    <property type="entry name" value="Membr-assoc_MAPEG"/>
</dbReference>
<comment type="caution">
    <text evidence="9">The sequence shown here is derived from an EMBL/GenBank/DDBJ whole genome shotgun (WGS) entry which is preliminary data.</text>
</comment>
<comment type="similarity">
    <text evidence="2">Belongs to the MAPEG family.</text>
</comment>
<keyword evidence="6 8" id="KW-1133">Transmembrane helix</keyword>
<evidence type="ECO:0000256" key="7">
    <source>
        <dbReference type="ARBA" id="ARBA00023136"/>
    </source>
</evidence>
<sequence length="147" mass="16714">MAPIVLSDPVVQSYILYSAILTLKLLSVTMLTSRVRYSKKVFANEEDAKAVKGKIKFDDPDVEKVRRSHLNDLENIPAFWLLGALYLTTSPWPVIATLLFRVYTAFRILYTIVYAIIPLPHPARSIAFGIPYVINVYMGVQVILHYL</sequence>
<dbReference type="EMBL" id="JH668591">
    <property type="protein sequence ID" value="KAG6458653.1"/>
    <property type="molecule type" value="Genomic_DNA"/>
</dbReference>
<evidence type="ECO:0000256" key="2">
    <source>
        <dbReference type="ARBA" id="ARBA00010459"/>
    </source>
</evidence>
<keyword evidence="4 8" id="KW-0812">Transmembrane</keyword>
<reference evidence="9" key="1">
    <citation type="journal article" date="2016" name="Insect Biochem. Mol. Biol.">
        <title>Multifaceted biological insights from a draft genome sequence of the tobacco hornworm moth, Manduca sexta.</title>
        <authorList>
            <person name="Kanost M.R."/>
            <person name="Arrese E.L."/>
            <person name="Cao X."/>
            <person name="Chen Y.R."/>
            <person name="Chellapilla S."/>
            <person name="Goldsmith M.R."/>
            <person name="Grosse-Wilde E."/>
            <person name="Heckel D.G."/>
            <person name="Herndon N."/>
            <person name="Jiang H."/>
            <person name="Papanicolaou A."/>
            <person name="Qu J."/>
            <person name="Soulages J.L."/>
            <person name="Vogel H."/>
            <person name="Walters J."/>
            <person name="Waterhouse R.M."/>
            <person name="Ahn S.J."/>
            <person name="Almeida F.C."/>
            <person name="An C."/>
            <person name="Aqrawi P."/>
            <person name="Bretschneider A."/>
            <person name="Bryant W.B."/>
            <person name="Bucks S."/>
            <person name="Chao H."/>
            <person name="Chevignon G."/>
            <person name="Christen J.M."/>
            <person name="Clarke D.F."/>
            <person name="Dittmer N.T."/>
            <person name="Ferguson L.C.F."/>
            <person name="Garavelou S."/>
            <person name="Gordon K.H.J."/>
            <person name="Gunaratna R.T."/>
            <person name="Han Y."/>
            <person name="Hauser F."/>
            <person name="He Y."/>
            <person name="Heidel-Fischer H."/>
            <person name="Hirsh A."/>
            <person name="Hu Y."/>
            <person name="Jiang H."/>
            <person name="Kalra D."/>
            <person name="Klinner C."/>
            <person name="Konig C."/>
            <person name="Kovar C."/>
            <person name="Kroll A.R."/>
            <person name="Kuwar S.S."/>
            <person name="Lee S.L."/>
            <person name="Lehman R."/>
            <person name="Li K."/>
            <person name="Li Z."/>
            <person name="Liang H."/>
            <person name="Lovelace S."/>
            <person name="Lu Z."/>
            <person name="Mansfield J.H."/>
            <person name="McCulloch K.J."/>
            <person name="Mathew T."/>
            <person name="Morton B."/>
            <person name="Muzny D.M."/>
            <person name="Neunemann D."/>
            <person name="Ongeri F."/>
            <person name="Pauchet Y."/>
            <person name="Pu L.L."/>
            <person name="Pyrousis I."/>
            <person name="Rao X.J."/>
            <person name="Redding A."/>
            <person name="Roesel C."/>
            <person name="Sanchez-Gracia A."/>
            <person name="Schaack S."/>
            <person name="Shukla A."/>
            <person name="Tetreau G."/>
            <person name="Wang Y."/>
            <person name="Xiong G.H."/>
            <person name="Traut W."/>
            <person name="Walsh T.K."/>
            <person name="Worley K.C."/>
            <person name="Wu D."/>
            <person name="Wu W."/>
            <person name="Wu Y.Q."/>
            <person name="Zhang X."/>
            <person name="Zou Z."/>
            <person name="Zucker H."/>
            <person name="Briscoe A.D."/>
            <person name="Burmester T."/>
            <person name="Clem R.J."/>
            <person name="Feyereisen R."/>
            <person name="Grimmelikhuijzen C.J.P."/>
            <person name="Hamodrakas S.J."/>
            <person name="Hansson B.S."/>
            <person name="Huguet E."/>
            <person name="Jermiin L.S."/>
            <person name="Lan Q."/>
            <person name="Lehman H.K."/>
            <person name="Lorenzen M."/>
            <person name="Merzendorfer H."/>
            <person name="Michalopoulos I."/>
            <person name="Morton D.B."/>
            <person name="Muthukrishnan S."/>
            <person name="Oakeshott J.G."/>
            <person name="Palmer W."/>
            <person name="Park Y."/>
            <person name="Passarelli A.L."/>
            <person name="Rozas J."/>
            <person name="Schwartz L.M."/>
            <person name="Smith W."/>
            <person name="Southgate A."/>
            <person name="Vilcinskas A."/>
            <person name="Vogt R."/>
            <person name="Wang P."/>
            <person name="Werren J."/>
            <person name="Yu X.Q."/>
            <person name="Zhou J.J."/>
            <person name="Brown S.J."/>
            <person name="Scherer S.E."/>
            <person name="Richards S."/>
            <person name="Blissard G.W."/>
        </authorList>
    </citation>
    <scope>NUCLEOTIDE SEQUENCE</scope>
</reference>
<comment type="subcellular location">
    <subcellularLocation>
        <location evidence="1">Endoplasmic reticulum membrane</location>
        <topology evidence="1">Multi-pass membrane protein</topology>
    </subcellularLocation>
</comment>
<feature type="transmembrane region" description="Helical" evidence="8">
    <location>
        <begin position="14"/>
        <end position="32"/>
    </location>
</feature>
<dbReference type="PANTHER" id="PTHR10689">
    <property type="entry name" value="MICROSOMAL GLUTATHIONE S-TRANSFERASE 1"/>
    <property type="match status" value="1"/>
</dbReference>
<dbReference type="InterPro" id="IPR040162">
    <property type="entry name" value="MGST1-like"/>
</dbReference>
<evidence type="ECO:0000256" key="6">
    <source>
        <dbReference type="ARBA" id="ARBA00022989"/>
    </source>
</evidence>
<feature type="transmembrane region" description="Helical" evidence="8">
    <location>
        <begin position="126"/>
        <end position="146"/>
    </location>
</feature>
<evidence type="ECO:0000256" key="1">
    <source>
        <dbReference type="ARBA" id="ARBA00004477"/>
    </source>
</evidence>
<dbReference type="EMBL" id="JH668591">
    <property type="protein sequence ID" value="KAG6458654.1"/>
    <property type="molecule type" value="Genomic_DNA"/>
</dbReference>
<dbReference type="FunFam" id="1.20.120.550:FF:000002">
    <property type="entry name" value="Microsomal glutathione S-transferase 1"/>
    <property type="match status" value="1"/>
</dbReference>
<evidence type="ECO:0000256" key="8">
    <source>
        <dbReference type="SAM" id="Phobius"/>
    </source>
</evidence>
<keyword evidence="5" id="KW-0256">Endoplasmic reticulum</keyword>
<evidence type="ECO:0000256" key="5">
    <source>
        <dbReference type="ARBA" id="ARBA00022824"/>
    </source>
</evidence>
<dbReference type="GO" id="GO:0016740">
    <property type="term" value="F:transferase activity"/>
    <property type="evidence" value="ECO:0007669"/>
    <property type="project" value="UniProtKB-KW"/>
</dbReference>
<reference evidence="9" key="2">
    <citation type="submission" date="2020-12" db="EMBL/GenBank/DDBJ databases">
        <authorList>
            <person name="Kanost M."/>
        </authorList>
    </citation>
    <scope>NUCLEOTIDE SEQUENCE</scope>
</reference>
<gene>
    <name evidence="9" type="ORF">O3G_MSEX010995</name>
</gene>
<feature type="non-terminal residue" evidence="9">
    <location>
        <position position="147"/>
    </location>
</feature>
<dbReference type="GO" id="GO:0005789">
    <property type="term" value="C:endoplasmic reticulum membrane"/>
    <property type="evidence" value="ECO:0007669"/>
    <property type="project" value="UniProtKB-SubCell"/>
</dbReference>
<evidence type="ECO:0000256" key="3">
    <source>
        <dbReference type="ARBA" id="ARBA00022679"/>
    </source>
</evidence>
<feature type="transmembrane region" description="Helical" evidence="8">
    <location>
        <begin position="100"/>
        <end position="119"/>
    </location>
</feature>